<dbReference type="InterPro" id="IPR052555">
    <property type="entry name" value="dCTP_Pyrophosphatase"/>
</dbReference>
<sequence length="136" mass="15855">MTDAQTTLQELKERMAQFVRERDWEQYHTPKNLSMSIAIEAAELMEHFQWLTVEQSKNLSPEALQDIGEELADIVIYSLSLSNFLGLDLSEVVLAKMEKNIRKYPKDKVRGKAHKYTYYQDRNQESGDRGQDKSEP</sequence>
<dbReference type="Proteomes" id="UP001319827">
    <property type="component" value="Chromosome"/>
</dbReference>
<name>A0ABM8HVW2_9BACT</name>
<evidence type="ECO:0000313" key="3">
    <source>
        <dbReference type="Proteomes" id="UP001319827"/>
    </source>
</evidence>
<dbReference type="InterPro" id="IPR025984">
    <property type="entry name" value="DCTPP"/>
</dbReference>
<reference evidence="2 3" key="1">
    <citation type="journal article" date="2016" name="C (Basel)">
        <title>Selective Growth of and Electricity Production by Marine Exoelectrogenic Bacteria in Self-Aggregated Hydrogel of Microbially Reduced Graphene Oxide.</title>
        <authorList>
            <person name="Yoshida N."/>
            <person name="Goto Y."/>
            <person name="Miyata Y."/>
        </authorList>
    </citation>
    <scope>NUCLEOTIDE SEQUENCE [LARGE SCALE GENOMIC DNA]</scope>
    <source>
        <strain evidence="2 3">NIT-T3</strain>
    </source>
</reference>
<dbReference type="RefSeq" id="WP_221248667.1">
    <property type="nucleotide sequence ID" value="NZ_AP024355.1"/>
</dbReference>
<accession>A0ABM8HVW2</accession>
<feature type="compositionally biased region" description="Basic and acidic residues" evidence="1">
    <location>
        <begin position="122"/>
        <end position="136"/>
    </location>
</feature>
<dbReference type="PANTHER" id="PTHR46523:SF1">
    <property type="entry name" value="DCTP PYROPHOSPHATASE 1"/>
    <property type="match status" value="1"/>
</dbReference>
<dbReference type="SUPFAM" id="SSF101386">
    <property type="entry name" value="all-alpha NTP pyrophosphatases"/>
    <property type="match status" value="1"/>
</dbReference>
<protein>
    <submittedName>
        <fullName evidence="2">NTP pyrophosphohydrolase</fullName>
    </submittedName>
</protein>
<reference evidence="2 3" key="2">
    <citation type="journal article" date="2021" name="Int. J. Syst. Evol. Microbiol.">
        <title>Isolation and Polyphasic Characterization of Desulfuromonas versatilis sp. Nov., an Electrogenic Bacteria Capable of Versatile Metabolism Isolated from a Graphene Oxide-Reducing Enrichment Culture.</title>
        <authorList>
            <person name="Xie L."/>
            <person name="Yoshida N."/>
            <person name="Ishii S."/>
            <person name="Meng L."/>
        </authorList>
    </citation>
    <scope>NUCLEOTIDE SEQUENCE [LARGE SCALE GENOMIC DNA]</scope>
    <source>
        <strain evidence="2 3">NIT-T3</strain>
    </source>
</reference>
<organism evidence="2 3">
    <name type="scientific">Desulfuromonas versatilis</name>
    <dbReference type="NCBI Taxonomy" id="2802975"/>
    <lineage>
        <taxon>Bacteria</taxon>
        <taxon>Pseudomonadati</taxon>
        <taxon>Thermodesulfobacteriota</taxon>
        <taxon>Desulfuromonadia</taxon>
        <taxon>Desulfuromonadales</taxon>
        <taxon>Desulfuromonadaceae</taxon>
        <taxon>Desulfuromonas</taxon>
    </lineage>
</organism>
<dbReference type="PANTHER" id="PTHR46523">
    <property type="entry name" value="DCTP PYROPHOSPHATASE 1"/>
    <property type="match status" value="1"/>
</dbReference>
<gene>
    <name evidence="2" type="ORF">DESUT3_23130</name>
</gene>
<evidence type="ECO:0000256" key="1">
    <source>
        <dbReference type="SAM" id="MobiDB-lite"/>
    </source>
</evidence>
<proteinExistence type="predicted"/>
<dbReference type="CDD" id="cd11537">
    <property type="entry name" value="NTP-PPase_RS21-C6_like"/>
    <property type="match status" value="1"/>
</dbReference>
<keyword evidence="3" id="KW-1185">Reference proteome</keyword>
<dbReference type="EMBL" id="AP024355">
    <property type="protein sequence ID" value="BCR05244.1"/>
    <property type="molecule type" value="Genomic_DNA"/>
</dbReference>
<dbReference type="PIRSF" id="PIRSF029826">
    <property type="entry name" value="UCP029826_pph"/>
    <property type="match status" value="1"/>
</dbReference>
<dbReference type="Gene3D" id="1.10.287.1080">
    <property type="entry name" value="MazG-like"/>
    <property type="match status" value="1"/>
</dbReference>
<dbReference type="Pfam" id="PF12643">
    <property type="entry name" value="MazG-like"/>
    <property type="match status" value="1"/>
</dbReference>
<evidence type="ECO:0000313" key="2">
    <source>
        <dbReference type="EMBL" id="BCR05244.1"/>
    </source>
</evidence>
<feature type="region of interest" description="Disordered" evidence="1">
    <location>
        <begin position="106"/>
        <end position="136"/>
    </location>
</feature>